<dbReference type="AlphaFoldDB" id="A0A4R1R488"/>
<keyword evidence="1" id="KW-0812">Transmembrane</keyword>
<dbReference type="GO" id="GO:0006508">
    <property type="term" value="P:proteolysis"/>
    <property type="evidence" value="ECO:0007669"/>
    <property type="project" value="InterPro"/>
</dbReference>
<feature type="transmembrane region" description="Helical" evidence="1">
    <location>
        <begin position="37"/>
        <end position="56"/>
    </location>
</feature>
<dbReference type="Pfam" id="PF03419">
    <property type="entry name" value="Peptidase_U4"/>
    <property type="match status" value="1"/>
</dbReference>
<dbReference type="RefSeq" id="WP_031389551.1">
    <property type="nucleotide sequence ID" value="NZ_JPNB01000001.1"/>
</dbReference>
<keyword evidence="1" id="KW-0472">Membrane</keyword>
<sequence>MYVYEINIDSLFLISFVMNLYFYMLAAKTLKRTATRIRVGCVSFAGAGLFCLLLLMPGIPAFIKRFIGPFAINMIMTAVIFKTKQVNEILRCTGYMLVYAFLFGGLMKYLFSGIPFLHKRQESIWCILGIGLLGYEAGAWWIAQMKKRKADHIYAVRLLGYGDEVVVKALSDTGNSLKEPVSGKPVSIIEEKVLKQLDAVMVPEKFKLIPYHSVGKENGMLEGYEIPEIIVEGEKGNIRWQKVIVGISRTKISANGKYQMILHPDLCDEAPGKAGQHWLIRRLGGK</sequence>
<proteinExistence type="predicted"/>
<keyword evidence="3" id="KW-1185">Reference proteome</keyword>
<dbReference type="STRING" id="1469948.GCA_000732725_00796"/>
<accession>A0A4R1R488</accession>
<feature type="transmembrane region" description="Helical" evidence="1">
    <location>
        <begin position="6"/>
        <end position="25"/>
    </location>
</feature>
<protein>
    <submittedName>
        <fullName evidence="2">Sigma-E processing peptidase SpoIIGA</fullName>
    </submittedName>
</protein>
<feature type="transmembrane region" description="Helical" evidence="1">
    <location>
        <begin position="62"/>
        <end position="81"/>
    </location>
</feature>
<reference evidence="2 3" key="1">
    <citation type="submission" date="2019-03" db="EMBL/GenBank/DDBJ databases">
        <title>Genomic Encyclopedia of Type Strains, Phase IV (KMG-IV): sequencing the most valuable type-strain genomes for metagenomic binning, comparative biology and taxonomic classification.</title>
        <authorList>
            <person name="Goeker M."/>
        </authorList>
    </citation>
    <scope>NUCLEOTIDE SEQUENCE [LARGE SCALE GENOMIC DNA]</scope>
    <source>
        <strain evidence="2 3">DSM 100556</strain>
    </source>
</reference>
<evidence type="ECO:0000256" key="1">
    <source>
        <dbReference type="SAM" id="Phobius"/>
    </source>
</evidence>
<feature type="transmembrane region" description="Helical" evidence="1">
    <location>
        <begin position="93"/>
        <end position="111"/>
    </location>
</feature>
<organism evidence="2 3">
    <name type="scientific">Kineothrix alysoides</name>
    <dbReference type="NCBI Taxonomy" id="1469948"/>
    <lineage>
        <taxon>Bacteria</taxon>
        <taxon>Bacillati</taxon>
        <taxon>Bacillota</taxon>
        <taxon>Clostridia</taxon>
        <taxon>Lachnospirales</taxon>
        <taxon>Lachnospiraceae</taxon>
        <taxon>Kineothrix</taxon>
    </lineage>
</organism>
<dbReference type="EMBL" id="SLUO01000003">
    <property type="protein sequence ID" value="TCL60072.1"/>
    <property type="molecule type" value="Genomic_DNA"/>
</dbReference>
<dbReference type="InterPro" id="IPR005081">
    <property type="entry name" value="SpoIIGA"/>
</dbReference>
<gene>
    <name evidence="2" type="ORF">EDD76_103265</name>
</gene>
<comment type="caution">
    <text evidence="2">The sequence shown here is derived from an EMBL/GenBank/DDBJ whole genome shotgun (WGS) entry which is preliminary data.</text>
</comment>
<evidence type="ECO:0000313" key="2">
    <source>
        <dbReference type="EMBL" id="TCL60072.1"/>
    </source>
</evidence>
<dbReference type="GO" id="GO:0004190">
    <property type="term" value="F:aspartic-type endopeptidase activity"/>
    <property type="evidence" value="ECO:0007669"/>
    <property type="project" value="InterPro"/>
</dbReference>
<feature type="transmembrane region" description="Helical" evidence="1">
    <location>
        <begin position="123"/>
        <end position="143"/>
    </location>
</feature>
<keyword evidence="1" id="KW-1133">Transmembrane helix</keyword>
<dbReference type="GO" id="GO:0030436">
    <property type="term" value="P:asexual sporulation"/>
    <property type="evidence" value="ECO:0007669"/>
    <property type="project" value="InterPro"/>
</dbReference>
<dbReference type="OrthoDB" id="2690199at2"/>
<dbReference type="Proteomes" id="UP000295718">
    <property type="component" value="Unassembled WGS sequence"/>
</dbReference>
<evidence type="ECO:0000313" key="3">
    <source>
        <dbReference type="Proteomes" id="UP000295718"/>
    </source>
</evidence>
<name>A0A4R1R488_9FIRM</name>